<dbReference type="EMBL" id="KV460215">
    <property type="protein sequence ID" value="OBT98727.1"/>
    <property type="molecule type" value="Genomic_DNA"/>
</dbReference>
<reference evidence="9 10" key="1">
    <citation type="submission" date="2016-03" db="EMBL/GenBank/DDBJ databases">
        <title>Comparative genomics of Pseudogymnoascus destructans, the fungus causing white-nose syndrome of bats.</title>
        <authorList>
            <person name="Palmer J.M."/>
            <person name="Drees K.P."/>
            <person name="Foster J.T."/>
            <person name="Lindner D.L."/>
        </authorList>
    </citation>
    <scope>NUCLEOTIDE SEQUENCE [LARGE SCALE GENOMIC DNA]</scope>
    <source>
        <strain evidence="9 10">UAMH 10579</strain>
    </source>
</reference>
<name>A0A1B8GSB5_9PEZI</name>
<dbReference type="PROSITE" id="PS50048">
    <property type="entry name" value="ZN2_CY6_FUNGAL_2"/>
    <property type="match status" value="1"/>
</dbReference>
<comment type="subcellular location">
    <subcellularLocation>
        <location evidence="1">Nucleus</location>
    </subcellularLocation>
</comment>
<organism evidence="9 10">
    <name type="scientific">Pseudogymnoascus verrucosus</name>
    <dbReference type="NCBI Taxonomy" id="342668"/>
    <lineage>
        <taxon>Eukaryota</taxon>
        <taxon>Fungi</taxon>
        <taxon>Dikarya</taxon>
        <taxon>Ascomycota</taxon>
        <taxon>Pezizomycotina</taxon>
        <taxon>Leotiomycetes</taxon>
        <taxon>Thelebolales</taxon>
        <taxon>Thelebolaceae</taxon>
        <taxon>Pseudogymnoascus</taxon>
    </lineage>
</organism>
<dbReference type="Gene3D" id="4.10.240.10">
    <property type="entry name" value="Zn(2)-C6 fungal-type DNA-binding domain"/>
    <property type="match status" value="1"/>
</dbReference>
<proteinExistence type="predicted"/>
<dbReference type="OrthoDB" id="2579025at2759"/>
<keyword evidence="4" id="KW-0238">DNA-binding</keyword>
<dbReference type="GeneID" id="28836697"/>
<evidence type="ECO:0000256" key="5">
    <source>
        <dbReference type="ARBA" id="ARBA00023163"/>
    </source>
</evidence>
<evidence type="ECO:0000256" key="2">
    <source>
        <dbReference type="ARBA" id="ARBA00022723"/>
    </source>
</evidence>
<dbReference type="CDD" id="cd00067">
    <property type="entry name" value="GAL4"/>
    <property type="match status" value="1"/>
</dbReference>
<evidence type="ECO:0000313" key="10">
    <source>
        <dbReference type="Proteomes" id="UP000091956"/>
    </source>
</evidence>
<evidence type="ECO:0000256" key="4">
    <source>
        <dbReference type="ARBA" id="ARBA00023125"/>
    </source>
</evidence>
<feature type="compositionally biased region" description="Polar residues" evidence="7">
    <location>
        <begin position="67"/>
        <end position="81"/>
    </location>
</feature>
<dbReference type="GO" id="GO:0045944">
    <property type="term" value="P:positive regulation of transcription by RNA polymerase II"/>
    <property type="evidence" value="ECO:0007669"/>
    <property type="project" value="TreeGrafter"/>
</dbReference>
<dbReference type="GO" id="GO:0005634">
    <property type="term" value="C:nucleus"/>
    <property type="evidence" value="ECO:0007669"/>
    <property type="project" value="UniProtKB-SubCell"/>
</dbReference>
<dbReference type="GO" id="GO:0008270">
    <property type="term" value="F:zinc ion binding"/>
    <property type="evidence" value="ECO:0007669"/>
    <property type="project" value="InterPro"/>
</dbReference>
<keyword evidence="3" id="KW-0805">Transcription regulation</keyword>
<dbReference type="InterPro" id="IPR036864">
    <property type="entry name" value="Zn2-C6_fun-type_DNA-bd_sf"/>
</dbReference>
<dbReference type="RefSeq" id="XP_018132460.1">
    <property type="nucleotide sequence ID" value="XM_018272806.2"/>
</dbReference>
<dbReference type="PROSITE" id="PS00463">
    <property type="entry name" value="ZN2_CY6_FUNGAL_1"/>
    <property type="match status" value="1"/>
</dbReference>
<keyword evidence="6" id="KW-0539">Nucleus</keyword>
<evidence type="ECO:0000259" key="8">
    <source>
        <dbReference type="PROSITE" id="PS50048"/>
    </source>
</evidence>
<protein>
    <recommendedName>
        <fullName evidence="8">Zn(2)-C6 fungal-type domain-containing protein</fullName>
    </recommendedName>
</protein>
<dbReference type="Pfam" id="PF04082">
    <property type="entry name" value="Fungal_trans"/>
    <property type="match status" value="1"/>
</dbReference>
<dbReference type="CDD" id="cd12148">
    <property type="entry name" value="fungal_TF_MHR"/>
    <property type="match status" value="1"/>
</dbReference>
<dbReference type="InterPro" id="IPR051711">
    <property type="entry name" value="Stress_Response_Reg"/>
</dbReference>
<dbReference type="PANTHER" id="PTHR47540">
    <property type="entry name" value="THIAMINE REPRESSIBLE GENES REGULATORY PROTEIN THI5"/>
    <property type="match status" value="1"/>
</dbReference>
<dbReference type="Pfam" id="PF00172">
    <property type="entry name" value="Zn_clus"/>
    <property type="match status" value="1"/>
</dbReference>
<gene>
    <name evidence="9" type="ORF">VE01_03311</name>
</gene>
<reference evidence="10" key="2">
    <citation type="journal article" date="2018" name="Nat. Commun.">
        <title>Extreme sensitivity to ultraviolet light in the fungal pathogen causing white-nose syndrome of bats.</title>
        <authorList>
            <person name="Palmer J.M."/>
            <person name="Drees K.P."/>
            <person name="Foster J.T."/>
            <person name="Lindner D.L."/>
        </authorList>
    </citation>
    <scope>NUCLEOTIDE SEQUENCE [LARGE SCALE GENOMIC DNA]</scope>
    <source>
        <strain evidence="10">UAMH 10579</strain>
    </source>
</reference>
<evidence type="ECO:0000256" key="6">
    <source>
        <dbReference type="ARBA" id="ARBA00023242"/>
    </source>
</evidence>
<evidence type="ECO:0000256" key="1">
    <source>
        <dbReference type="ARBA" id="ARBA00004123"/>
    </source>
</evidence>
<evidence type="ECO:0000313" key="9">
    <source>
        <dbReference type="EMBL" id="OBT98727.1"/>
    </source>
</evidence>
<dbReference type="AlphaFoldDB" id="A0A1B8GSB5"/>
<keyword evidence="2" id="KW-0479">Metal-binding</keyword>
<sequence>MGPATELGTTTLNVENRKRRRVSKACESCRMKKISCSVTKPCIRCCEDTIVCVYDVLDGRKTRAKTRQPNSPRQSTTNTAVSVGIELEKASTSNGSSSSTKAVYDSGDHYVGAASGLSFLQQAVQHIESQKGSNDAVGSAVDVEYASPASASIFNSGDMPSLSRPTDRFVMPSKDESDRMLARYFEFATPTYRFFHRPTVESWACQLCLRPDTSNSKQKESRLEGVRAAAVYLVWAQAIEYEDMTQRGSKSSAPYFEKAVSILETEPGPPQLESVQARLAMCLYLLSTFRINECWYRFGMTTLIIMAMGLHRKTETSRKVGLVEQECRKRAFWSSYILDRYLSVMKGRPRIFRDEDIDQEYPVNVDDDDMVFTDKDLIAVLPLRGLLDASINHAKLSTIMGNATDMLYPLRPLTRGELQTKAGLVTKLLDDWEQGLPQFLRPTHRTFTGKRMFERQNSVLKLSHAHMRILINRQFLLSNFSTLGQVDRPDDDDLEHQKYVRDCISAAYVIIDTVEGFVDDGNLIKGFWFTQYIALCAISTLYIYIIHHRLNPNSLVSPSGKSYFAAAGKCRNYIENLAPEGSHSKRYNTLLTRLRNRAMRSMGDAVVDSEGDRMRYNATEVSGLLPHNHPIEPVYNGNFYGEGGNNERGVGMEAGFETGGQEVGIQIPEYPDSGSGLIMENDTLQLTWGYLDQLGLPEHFDAFSTQYEEDYF</sequence>
<dbReference type="PANTHER" id="PTHR47540:SF4">
    <property type="entry name" value="TRANSCRIPTION FACTOR RGLT"/>
    <property type="match status" value="1"/>
</dbReference>
<keyword evidence="5" id="KW-0804">Transcription</keyword>
<dbReference type="GO" id="GO:0000981">
    <property type="term" value="F:DNA-binding transcription factor activity, RNA polymerase II-specific"/>
    <property type="evidence" value="ECO:0007669"/>
    <property type="project" value="InterPro"/>
</dbReference>
<evidence type="ECO:0000256" key="3">
    <source>
        <dbReference type="ARBA" id="ARBA00023015"/>
    </source>
</evidence>
<feature type="region of interest" description="Disordered" evidence="7">
    <location>
        <begin position="63"/>
        <end position="82"/>
    </location>
</feature>
<dbReference type="GO" id="GO:0006351">
    <property type="term" value="P:DNA-templated transcription"/>
    <property type="evidence" value="ECO:0007669"/>
    <property type="project" value="InterPro"/>
</dbReference>
<dbReference type="SMART" id="SM00906">
    <property type="entry name" value="Fungal_trans"/>
    <property type="match status" value="1"/>
</dbReference>
<dbReference type="STRING" id="342668.A0A1B8GSB5"/>
<evidence type="ECO:0000256" key="7">
    <source>
        <dbReference type="SAM" id="MobiDB-lite"/>
    </source>
</evidence>
<dbReference type="Proteomes" id="UP000091956">
    <property type="component" value="Unassembled WGS sequence"/>
</dbReference>
<dbReference type="SMART" id="SM00066">
    <property type="entry name" value="GAL4"/>
    <property type="match status" value="1"/>
</dbReference>
<dbReference type="InterPro" id="IPR007219">
    <property type="entry name" value="XnlR_reg_dom"/>
</dbReference>
<feature type="domain" description="Zn(2)-C6 fungal-type" evidence="8">
    <location>
        <begin position="25"/>
        <end position="54"/>
    </location>
</feature>
<dbReference type="InterPro" id="IPR001138">
    <property type="entry name" value="Zn2Cys6_DnaBD"/>
</dbReference>
<accession>A0A1B8GSB5</accession>
<dbReference type="SUPFAM" id="SSF57701">
    <property type="entry name" value="Zn2/Cys6 DNA-binding domain"/>
    <property type="match status" value="1"/>
</dbReference>
<dbReference type="GO" id="GO:0043565">
    <property type="term" value="F:sequence-specific DNA binding"/>
    <property type="evidence" value="ECO:0007669"/>
    <property type="project" value="TreeGrafter"/>
</dbReference>
<keyword evidence="10" id="KW-1185">Reference proteome</keyword>